<accession>A0A918KT08</accession>
<comment type="caution">
    <text evidence="2">The sequence shown here is derived from an EMBL/GenBank/DDBJ whole genome shotgun (WGS) entry which is preliminary data.</text>
</comment>
<dbReference type="EMBL" id="BMYV01000003">
    <property type="protein sequence ID" value="GGX74644.1"/>
    <property type="molecule type" value="Genomic_DNA"/>
</dbReference>
<organism evidence="2 3">
    <name type="scientific">Litorimonas cladophorae</name>
    <dbReference type="NCBI Taxonomy" id="1220491"/>
    <lineage>
        <taxon>Bacteria</taxon>
        <taxon>Pseudomonadati</taxon>
        <taxon>Pseudomonadota</taxon>
        <taxon>Alphaproteobacteria</taxon>
        <taxon>Maricaulales</taxon>
        <taxon>Robiginitomaculaceae</taxon>
    </lineage>
</organism>
<dbReference type="Pfam" id="PF13413">
    <property type="entry name" value="HTH_25"/>
    <property type="match status" value="1"/>
</dbReference>
<dbReference type="InterPro" id="IPR050400">
    <property type="entry name" value="Bact_Cytoskel_RodZ"/>
</dbReference>
<sequence>MRRERFGLSISDVSAATNLRIDYIEAIESLDETALPAIGYSLGFVRTYAKALGMDGNVAVKEYKADIALTKVPLRDAPHVILRRQLRLPRGFLSAVSVASVALMVGLWYGTQSEAIAAPATTPLTAQPNLAELAPAAPILSDDLFTLRTTAPSWVKVTDASGTTLISRIFVTGETWQGPTNGGYRVSVRDAGAVELYHGARLVGPLGEVGEPIDGLTLSLNQ</sequence>
<dbReference type="InterPro" id="IPR025194">
    <property type="entry name" value="RodZ-like_C"/>
</dbReference>
<dbReference type="Gene3D" id="1.10.260.40">
    <property type="entry name" value="lambda repressor-like DNA-binding domains"/>
    <property type="match status" value="1"/>
</dbReference>
<evidence type="ECO:0000313" key="3">
    <source>
        <dbReference type="Proteomes" id="UP000600865"/>
    </source>
</evidence>
<dbReference type="PANTHER" id="PTHR34475">
    <property type="match status" value="1"/>
</dbReference>
<protein>
    <recommendedName>
        <fullName evidence="1">Cytoskeleton protein RodZ-like C-terminal domain-containing protein</fullName>
    </recommendedName>
</protein>
<evidence type="ECO:0000259" key="1">
    <source>
        <dbReference type="Pfam" id="PF13464"/>
    </source>
</evidence>
<reference evidence="2 3" key="1">
    <citation type="journal article" date="2014" name="Int. J. Syst. Evol. Microbiol.">
        <title>Complete genome sequence of Corynebacterium casei LMG S-19264T (=DSM 44701T), isolated from a smear-ripened cheese.</title>
        <authorList>
            <consortium name="US DOE Joint Genome Institute (JGI-PGF)"/>
            <person name="Walter F."/>
            <person name="Albersmeier A."/>
            <person name="Kalinowski J."/>
            <person name="Ruckert C."/>
        </authorList>
    </citation>
    <scope>NUCLEOTIDE SEQUENCE [LARGE SCALE GENOMIC DNA]</scope>
    <source>
        <strain evidence="2 3">KCTC 23968</strain>
    </source>
</reference>
<gene>
    <name evidence="2" type="ORF">GCM10011309_26010</name>
</gene>
<dbReference type="InterPro" id="IPR010982">
    <property type="entry name" value="Lambda_DNA-bd_dom_sf"/>
</dbReference>
<dbReference type="Pfam" id="PF13464">
    <property type="entry name" value="RodZ_C"/>
    <property type="match status" value="1"/>
</dbReference>
<dbReference type="AlphaFoldDB" id="A0A918KT08"/>
<dbReference type="Proteomes" id="UP000600865">
    <property type="component" value="Unassembled WGS sequence"/>
</dbReference>
<proteinExistence type="predicted"/>
<keyword evidence="3" id="KW-1185">Reference proteome</keyword>
<evidence type="ECO:0000313" key="2">
    <source>
        <dbReference type="EMBL" id="GGX74644.1"/>
    </source>
</evidence>
<feature type="domain" description="Cytoskeleton protein RodZ-like C-terminal" evidence="1">
    <location>
        <begin position="146"/>
        <end position="207"/>
    </location>
</feature>
<name>A0A918KT08_9PROT</name>
<dbReference type="GO" id="GO:0003677">
    <property type="term" value="F:DNA binding"/>
    <property type="evidence" value="ECO:0007669"/>
    <property type="project" value="InterPro"/>
</dbReference>
<dbReference type="PANTHER" id="PTHR34475:SF1">
    <property type="entry name" value="CYTOSKELETON PROTEIN RODZ"/>
    <property type="match status" value="1"/>
</dbReference>